<dbReference type="InterPro" id="IPR056005">
    <property type="entry name" value="DUF7583"/>
</dbReference>
<dbReference type="PROSITE" id="PS50055">
    <property type="entry name" value="TYR_PHOSPHATASE_PTP"/>
    <property type="match status" value="2"/>
</dbReference>
<dbReference type="InterPro" id="IPR003595">
    <property type="entry name" value="Tyr_Pase_cat"/>
</dbReference>
<evidence type="ECO:0000256" key="2">
    <source>
        <dbReference type="SAM" id="SignalP"/>
    </source>
</evidence>
<dbReference type="PANTHER" id="PTHR46163">
    <property type="entry name" value="TYROSINE-PROTEIN PHOSPHATASE-RELATED"/>
    <property type="match status" value="1"/>
</dbReference>
<dbReference type="InterPro" id="IPR029021">
    <property type="entry name" value="Prot-tyrosine_phosphatase-like"/>
</dbReference>
<feature type="domain" description="Tyrosine specific protein phosphatases" evidence="4">
    <location>
        <begin position="1016"/>
        <end position="1088"/>
    </location>
</feature>
<feature type="transmembrane region" description="Helical" evidence="1">
    <location>
        <begin position="527"/>
        <end position="546"/>
    </location>
</feature>
<dbReference type="Pfam" id="PF00102">
    <property type="entry name" value="Y_phosphatase"/>
    <property type="match status" value="2"/>
</dbReference>
<organism evidence="5 6">
    <name type="scientific">Strongyloides venezuelensis</name>
    <name type="common">Threadworm</name>
    <dbReference type="NCBI Taxonomy" id="75913"/>
    <lineage>
        <taxon>Eukaryota</taxon>
        <taxon>Metazoa</taxon>
        <taxon>Ecdysozoa</taxon>
        <taxon>Nematoda</taxon>
        <taxon>Chromadorea</taxon>
        <taxon>Rhabditida</taxon>
        <taxon>Tylenchina</taxon>
        <taxon>Panagrolaimomorpha</taxon>
        <taxon>Strongyloidoidea</taxon>
        <taxon>Strongyloididae</taxon>
        <taxon>Strongyloides</taxon>
    </lineage>
</organism>
<keyword evidence="1" id="KW-0472">Membrane</keyword>
<reference evidence="5" key="1">
    <citation type="submission" date="2014-07" db="EMBL/GenBank/DDBJ databases">
        <authorList>
            <person name="Martin A.A"/>
            <person name="De Silva N."/>
        </authorList>
    </citation>
    <scope>NUCLEOTIDE SEQUENCE</scope>
</reference>
<dbReference type="SUPFAM" id="SSF52799">
    <property type="entry name" value="(Phosphotyrosine protein) phosphatases II"/>
    <property type="match status" value="2"/>
</dbReference>
<feature type="domain" description="Tyrosine-protein phosphatase" evidence="3">
    <location>
        <begin position="851"/>
        <end position="1097"/>
    </location>
</feature>
<keyword evidence="2" id="KW-0732">Signal</keyword>
<evidence type="ECO:0000313" key="5">
    <source>
        <dbReference type="Proteomes" id="UP000035680"/>
    </source>
</evidence>
<dbReference type="Pfam" id="PF24488">
    <property type="entry name" value="DUF7584"/>
    <property type="match status" value="1"/>
</dbReference>
<dbReference type="Pfam" id="PF24486">
    <property type="entry name" value="DUF7583"/>
    <property type="match status" value="1"/>
</dbReference>
<feature type="signal peptide" evidence="2">
    <location>
        <begin position="1"/>
        <end position="21"/>
    </location>
</feature>
<name>A0A0K0F9Y3_STRVS</name>
<dbReference type="STRING" id="75913.A0A0K0F9Y3"/>
<dbReference type="Proteomes" id="UP000035680">
    <property type="component" value="Unassembled WGS sequence"/>
</dbReference>
<feature type="chain" id="PRO_5005329375" evidence="2">
    <location>
        <begin position="22"/>
        <end position="1124"/>
    </location>
</feature>
<evidence type="ECO:0000313" key="6">
    <source>
        <dbReference type="WBParaSite" id="SVE_0563500.1"/>
    </source>
</evidence>
<proteinExistence type="predicted"/>
<dbReference type="InterPro" id="IPR056006">
    <property type="entry name" value="DUF7584"/>
</dbReference>
<evidence type="ECO:0000259" key="3">
    <source>
        <dbReference type="PROSITE" id="PS50055"/>
    </source>
</evidence>
<protein>
    <submittedName>
        <fullName evidence="6">6-cysteine protein</fullName>
    </submittedName>
</protein>
<dbReference type="Gene3D" id="3.90.190.10">
    <property type="entry name" value="Protein tyrosine phosphatase superfamily"/>
    <property type="match status" value="2"/>
</dbReference>
<feature type="transmembrane region" description="Helical" evidence="1">
    <location>
        <begin position="480"/>
        <end position="506"/>
    </location>
</feature>
<dbReference type="PROSITE" id="PS50056">
    <property type="entry name" value="TYR_PHOSPHATASE_2"/>
    <property type="match status" value="1"/>
</dbReference>
<dbReference type="WBParaSite" id="SVE_0563500.1">
    <property type="protein sequence ID" value="SVE_0563500.1"/>
    <property type="gene ID" value="SVE_0563500"/>
</dbReference>
<accession>A0A0K0F9Y3</accession>
<dbReference type="Pfam" id="PF24490">
    <property type="entry name" value="DUF7585"/>
    <property type="match status" value="1"/>
</dbReference>
<dbReference type="AlphaFoldDB" id="A0A0K0F9Y3"/>
<dbReference type="InterPro" id="IPR000387">
    <property type="entry name" value="Tyr_Pase_dom"/>
</dbReference>
<dbReference type="InterPro" id="IPR056007">
    <property type="entry name" value="DUF7585"/>
</dbReference>
<dbReference type="InterPro" id="IPR000242">
    <property type="entry name" value="PTP_cat"/>
</dbReference>
<dbReference type="GO" id="GO:0004725">
    <property type="term" value="F:protein tyrosine phosphatase activity"/>
    <property type="evidence" value="ECO:0007669"/>
    <property type="project" value="InterPro"/>
</dbReference>
<keyword evidence="5" id="KW-1185">Reference proteome</keyword>
<evidence type="ECO:0000259" key="4">
    <source>
        <dbReference type="PROSITE" id="PS50056"/>
    </source>
</evidence>
<reference evidence="6" key="2">
    <citation type="submission" date="2015-08" db="UniProtKB">
        <authorList>
            <consortium name="WormBaseParasite"/>
        </authorList>
    </citation>
    <scope>IDENTIFICATION</scope>
</reference>
<dbReference type="SMART" id="SM00194">
    <property type="entry name" value="PTPc"/>
    <property type="match status" value="1"/>
</dbReference>
<dbReference type="InterPro" id="IPR052782">
    <property type="entry name" value="Oocyte-zygote_transition_reg"/>
</dbReference>
<sequence length="1124" mass="131428">MECFWLLDLYLLISLFTTTQTSDSSGFKTIYRKTISDIKFPIIIKVPVSSDLIFVKCPGNNYVHDNEKDTFNSDTSRQFTPIYISTDSDKVRLHVINLKNIEKDGNEITCGMLHLFSENKTIRWSYKLEFTPIVEVFNKSTPFYDIGKIDKKCGNYSYKTVNYYKISDEMILEGLPQTDEIIKDTIIYSLPLIGLEENEEIIVPCKILRATNKKPTIELKNYKNISIVDSKKTLYYVKKVFGKSIQYTPLLIVPSDIDVLKFYSKEKISICQVKYVGENIYKNGDKKSLKDTTFSINSYGIYEISYFCDICIEGKNIETRKMFFFGPEEDTEIYEETYNTYPKQLLTKYPSCSLNLFSFAYLLKMSFNDENIYIKNLTKSKNTSGFVVKSDYISYNKKRNPNGILICTYQGPGRRFIIKNIYNHIDIKLYGINKINKSIYLNKSMNSDLYQQYGKSGFSFMLYNAKLPESLTESKSTTSFYIKLTIGILCFIILIVIPSILLILYFNKDKFKSYINFYKMKKRYPNIYLWWSLLSESNLAEYSMVISDESYMITSKSSNEISSFDNLYHKIIYLPAARKLYIWADGPSEDKINDFWKTIYDKDVVVVLGISYHGKRKEDYNVMNYCPQRRGTNKFGTISVEFLQYYNPRSPQTIGFIFQMTNEEGKLKYVTILHFSGWQIHKFPEYIHHTLNPLYEEIKGLTNKRYDCVLLHTSYGPDSRIFTFTFFSLMIEIMEGMDGTDEPMDIIDDVRKIINECYISSLEYILIQSSLVEYFYNKRILYGIASRIRFVEKYKMYLYNVFSSEKDMNFEVKEFLWFCRIMDLGKLRNICRQFTRIGAFGPQKLTMKCKRFYKIINMPDKCDKIRDKSMPCLDALSVDCYNGLSDTTDYDTFINANSLTYRISYDEKQTIILCQAPTLGTLNGVVDMVFTQKISVLAYFSMTNGQYKHIYDYFPIGNSNNKYGDYTVSWKSDQFNVDTGIFYRYLDICNLSNKNISTKIIQYDNWKDKNVPDDLQNFLIFYKEVIGSGNGNSILIMCENGVVKSGVLALSIYMNNTIRPLCSFNPIRDLAFLRKHRYGAINTVQQFVFVLGVLIEYHKSSIEKMCEQTYCDCMDTIKKYLEDN</sequence>
<dbReference type="SMART" id="SM00404">
    <property type="entry name" value="PTPc_motif"/>
    <property type="match status" value="1"/>
</dbReference>
<keyword evidence="1" id="KW-1133">Transmembrane helix</keyword>
<evidence type="ECO:0000256" key="1">
    <source>
        <dbReference type="SAM" id="Phobius"/>
    </source>
</evidence>
<feature type="domain" description="Tyrosine-protein phosphatase" evidence="3">
    <location>
        <begin position="521"/>
        <end position="774"/>
    </location>
</feature>
<keyword evidence="1" id="KW-0812">Transmembrane</keyword>